<feature type="transmembrane region" description="Helical" evidence="1">
    <location>
        <begin position="20"/>
        <end position="39"/>
    </location>
</feature>
<dbReference type="Proteomes" id="UP000192356">
    <property type="component" value="Unassembled WGS sequence"/>
</dbReference>
<organism evidence="3 5">
    <name type="scientific">Hepatospora eriocheir</name>
    <dbReference type="NCBI Taxonomy" id="1081669"/>
    <lineage>
        <taxon>Eukaryota</taxon>
        <taxon>Fungi</taxon>
        <taxon>Fungi incertae sedis</taxon>
        <taxon>Microsporidia</taxon>
        <taxon>Hepatosporidae</taxon>
        <taxon>Hepatospora</taxon>
    </lineage>
</organism>
<evidence type="ECO:0000313" key="4">
    <source>
        <dbReference type="Proteomes" id="UP000192356"/>
    </source>
</evidence>
<keyword evidence="1" id="KW-0472">Membrane</keyword>
<dbReference type="Proteomes" id="UP000192501">
    <property type="component" value="Unassembled WGS sequence"/>
</dbReference>
<dbReference type="EMBL" id="LVKB01000088">
    <property type="protein sequence ID" value="ORD96452.1"/>
    <property type="molecule type" value="Genomic_DNA"/>
</dbReference>
<keyword evidence="1" id="KW-1133">Transmembrane helix</keyword>
<dbReference type="VEuPathDB" id="MicrosporidiaDB:HERIO_1621"/>
<dbReference type="VEuPathDB" id="MicrosporidiaDB:A0H76_1827"/>
<sequence length="77" mass="9040">MVLTDVNSSPKQRATLWDFILFFFIFGVILGCIKLYEILKSKIKKIIQRRKGYITENEDEVSNLKVIDDIKINECDQ</sequence>
<evidence type="ECO:0000256" key="1">
    <source>
        <dbReference type="SAM" id="Phobius"/>
    </source>
</evidence>
<gene>
    <name evidence="3" type="ORF">A0H76_1827</name>
    <name evidence="2" type="ORF">HERIO_1621</name>
</gene>
<keyword evidence="1" id="KW-0812">Transmembrane</keyword>
<reference evidence="4 5" key="1">
    <citation type="journal article" date="2017" name="Environ. Microbiol.">
        <title>Decay of the glycolytic pathway and adaptation to intranuclear parasitism within Enterocytozoonidae microsporidia.</title>
        <authorList>
            <person name="Wiredu Boakye D."/>
            <person name="Jaroenlak P."/>
            <person name="Prachumwat A."/>
            <person name="Williams T.A."/>
            <person name="Bateman K.S."/>
            <person name="Itsathitphaisarn O."/>
            <person name="Sritunyalucksana K."/>
            <person name="Paszkiewicz K.H."/>
            <person name="Moore K.A."/>
            <person name="Stentiford G.D."/>
            <person name="Williams B.A."/>
        </authorList>
    </citation>
    <scope>NUCLEOTIDE SEQUENCE [LARGE SCALE GENOMIC DNA]</scope>
    <source>
        <strain evidence="3">Canceri</strain>
        <strain evidence="5">canceri</strain>
        <strain evidence="2 4">GB1</strain>
    </source>
</reference>
<name>A0A1X0QKD4_9MICR</name>
<accession>A0A1X0QKD4</accession>
<proteinExistence type="predicted"/>
<evidence type="ECO:0000313" key="5">
    <source>
        <dbReference type="Proteomes" id="UP000192501"/>
    </source>
</evidence>
<comment type="caution">
    <text evidence="3">The sequence shown here is derived from an EMBL/GenBank/DDBJ whole genome shotgun (WGS) entry which is preliminary data.</text>
</comment>
<keyword evidence="4" id="KW-1185">Reference proteome</keyword>
<dbReference type="AlphaFoldDB" id="A0A1X0QKD4"/>
<evidence type="ECO:0000313" key="3">
    <source>
        <dbReference type="EMBL" id="ORE00251.1"/>
    </source>
</evidence>
<dbReference type="EMBL" id="LTAI01000044">
    <property type="protein sequence ID" value="ORE00251.1"/>
    <property type="molecule type" value="Genomic_DNA"/>
</dbReference>
<evidence type="ECO:0000313" key="2">
    <source>
        <dbReference type="EMBL" id="ORD96452.1"/>
    </source>
</evidence>
<protein>
    <submittedName>
        <fullName evidence="3">Uncharacterized protein</fullName>
    </submittedName>
</protein>